<protein>
    <recommendedName>
        <fullName evidence="4">PepSY domain-containing protein</fullName>
    </recommendedName>
</protein>
<dbReference type="PANTHER" id="PTHR34219">
    <property type="entry name" value="IRON-REGULATED INNER MEMBRANE PROTEIN-RELATED"/>
    <property type="match status" value="1"/>
</dbReference>
<gene>
    <name evidence="2" type="ORF">AFCDBAGC_0096</name>
</gene>
<feature type="transmembrane region" description="Helical" evidence="1">
    <location>
        <begin position="355"/>
        <end position="376"/>
    </location>
</feature>
<dbReference type="Pfam" id="PF03929">
    <property type="entry name" value="PepSY_TM"/>
    <property type="match status" value="1"/>
</dbReference>
<evidence type="ECO:0000313" key="2">
    <source>
        <dbReference type="EMBL" id="GJD42261.1"/>
    </source>
</evidence>
<keyword evidence="1" id="KW-1133">Transmembrane helix</keyword>
<keyword evidence="3" id="KW-1185">Reference proteome</keyword>
<feature type="transmembrane region" description="Helical" evidence="1">
    <location>
        <begin position="32"/>
        <end position="53"/>
    </location>
</feature>
<feature type="transmembrane region" description="Helical" evidence="1">
    <location>
        <begin position="162"/>
        <end position="186"/>
    </location>
</feature>
<keyword evidence="1" id="KW-0812">Transmembrane</keyword>
<dbReference type="Proteomes" id="UP001055117">
    <property type="component" value="Unassembled WGS sequence"/>
</dbReference>
<dbReference type="InterPro" id="IPR005625">
    <property type="entry name" value="PepSY-ass_TM"/>
</dbReference>
<evidence type="ECO:0000256" key="1">
    <source>
        <dbReference type="SAM" id="Phobius"/>
    </source>
</evidence>
<accession>A0ABQ4QB59</accession>
<dbReference type="RefSeq" id="WP_238270094.1">
    <property type="nucleotide sequence ID" value="NZ_BPQG01000001.1"/>
</dbReference>
<sequence>MTTETLTARGRVHASRFAVSRTFRVGLWLHRWCGLVATPFFLVLCLTGTILIFHEEIDEWTGVDLPVEASERPVRPLADLVAAAHSAEPGKRVIAINLDGDHPERVTVNLGSPGARTFAGAIPVTLDARYGTRLSRPDPRSTVTGFMLTLHANWFLGLPGQLAGGIVALLVVVCLLSGVVIYGPYVRGLAFGAIRRMRGEPLRQRDLHTLIGVATLGWTLLVSVTGIALALGGLALMTWQTTELRRLATTYESAVPGSTSTSASIDTVRASAEAARAGWRATLLIYPGTAFSTDTHFTVLLAGPTGLQKRLFEIALVDARDAHVSEVATLPWYLTAVRISQPLHFGDYGSWPLKLLWSLLAWSTLFITGNGAWLWWTRKRPRRVRATPKSVV</sequence>
<dbReference type="EMBL" id="BPQG01000001">
    <property type="protein sequence ID" value="GJD42261.1"/>
    <property type="molecule type" value="Genomic_DNA"/>
</dbReference>
<dbReference type="PANTHER" id="PTHR34219:SF3">
    <property type="entry name" value="BLL7967 PROTEIN"/>
    <property type="match status" value="1"/>
</dbReference>
<organism evidence="2 3">
    <name type="scientific">Methylobacterium cerastii</name>
    <dbReference type="NCBI Taxonomy" id="932741"/>
    <lineage>
        <taxon>Bacteria</taxon>
        <taxon>Pseudomonadati</taxon>
        <taxon>Pseudomonadota</taxon>
        <taxon>Alphaproteobacteria</taxon>
        <taxon>Hyphomicrobiales</taxon>
        <taxon>Methylobacteriaceae</taxon>
        <taxon>Methylobacterium</taxon>
    </lineage>
</organism>
<reference evidence="2 3" key="1">
    <citation type="journal article" date="2021" name="Front. Microbiol.">
        <title>Comprehensive Comparative Genomics and Phenotyping of Methylobacterium Species.</title>
        <authorList>
            <person name="Alessa O."/>
            <person name="Ogura Y."/>
            <person name="Fujitani Y."/>
            <person name="Takami H."/>
            <person name="Hayashi T."/>
            <person name="Sahin N."/>
            <person name="Tani A."/>
        </authorList>
    </citation>
    <scope>NUCLEOTIDE SEQUENCE [LARGE SCALE GENOMIC DNA]</scope>
    <source>
        <strain evidence="2 3">DSM 23679</strain>
    </source>
</reference>
<comment type="caution">
    <text evidence="2">The sequence shown here is derived from an EMBL/GenBank/DDBJ whole genome shotgun (WGS) entry which is preliminary data.</text>
</comment>
<keyword evidence="1" id="KW-0472">Membrane</keyword>
<proteinExistence type="predicted"/>
<evidence type="ECO:0000313" key="3">
    <source>
        <dbReference type="Proteomes" id="UP001055117"/>
    </source>
</evidence>
<name>A0ABQ4QB59_9HYPH</name>
<feature type="transmembrane region" description="Helical" evidence="1">
    <location>
        <begin position="207"/>
        <end position="237"/>
    </location>
</feature>
<evidence type="ECO:0008006" key="4">
    <source>
        <dbReference type="Google" id="ProtNLM"/>
    </source>
</evidence>